<dbReference type="Proteomes" id="UP000002296">
    <property type="component" value="Unassembled WGS sequence"/>
</dbReference>
<proteinExistence type="predicted"/>
<dbReference type="InterPro" id="IPR019734">
    <property type="entry name" value="TPR_rpt"/>
</dbReference>
<sequence>NHRSAAPMRALAKLALEREEYSKVVEYFDEAVRLNPVFGGDWFSLGYAAMRLEQWGRSGEAFTRVCQIQPNDAYAWNNLASVLLRDGRLRPAFNAMSQALRNNRRDWRMWQNYFSIGCELKEVTETTNALNVLLEIAKRNTQLERESLHRFVDNAIAYMEGRIPASSKDQMEGVEESHLFASLMEDEEEQNMCDIVPIAGDVEMPEAFLESGRRAASVKEAEGVREGIVERYKQRMRETFKRITDLFVTDPDIYACGAKLLRYMDGPLRAYEMRLKELRCCQQKDQWERDEARFARTCECLCDMTTDVLAALDDAISASNTLGGRDDVQEAVISALDDTRNNTTAVIEAAQDYMGDAADYAQLRSVLLPQIRGGLQKAKSAFNSD</sequence>
<dbReference type="KEGG" id="tcr:509177.10"/>
<dbReference type="AlphaFoldDB" id="Q4CXU3"/>
<accession>Q4CXU3</accession>
<dbReference type="PaxDb" id="353153-Q4CXU3"/>
<evidence type="ECO:0000313" key="4">
    <source>
        <dbReference type="EMBL" id="EAN85089.1"/>
    </source>
</evidence>
<name>Q4CXU3_TRYCC</name>
<evidence type="ECO:0000313" key="5">
    <source>
        <dbReference type="Proteomes" id="UP000002296"/>
    </source>
</evidence>
<keyword evidence="1" id="KW-0677">Repeat</keyword>
<feature type="non-terminal residue" evidence="4">
    <location>
        <position position="1"/>
    </location>
</feature>
<dbReference type="SUPFAM" id="SSF48452">
    <property type="entry name" value="TPR-like"/>
    <property type="match status" value="1"/>
</dbReference>
<dbReference type="GeneID" id="3537080"/>
<gene>
    <name evidence="4" type="ORF">Tc00.1047053509177.10</name>
</gene>
<reference evidence="4 5" key="1">
    <citation type="journal article" date="2005" name="Science">
        <title>The genome sequence of Trypanosoma cruzi, etiologic agent of Chagas disease.</title>
        <authorList>
            <person name="El-Sayed N.M."/>
            <person name="Myler P.J."/>
            <person name="Bartholomeu D.C."/>
            <person name="Nilsson D."/>
            <person name="Aggarwal G."/>
            <person name="Tran A.N."/>
            <person name="Ghedin E."/>
            <person name="Worthey E.A."/>
            <person name="Delcher A.L."/>
            <person name="Blandin G."/>
            <person name="Westenberger S.J."/>
            <person name="Caler E."/>
            <person name="Cerqueira G.C."/>
            <person name="Branche C."/>
            <person name="Haas B."/>
            <person name="Anupama A."/>
            <person name="Arner E."/>
            <person name="Aslund L."/>
            <person name="Attipoe P."/>
            <person name="Bontempi E."/>
            <person name="Bringaud F."/>
            <person name="Burton P."/>
            <person name="Cadag E."/>
            <person name="Campbell D.A."/>
            <person name="Carrington M."/>
            <person name="Crabtree J."/>
            <person name="Darban H."/>
            <person name="da Silveira J.F."/>
            <person name="de Jong P."/>
            <person name="Edwards K."/>
            <person name="Englund P.T."/>
            <person name="Fazelina G."/>
            <person name="Feldblyum T."/>
            <person name="Ferella M."/>
            <person name="Frasch A.C."/>
            <person name="Gull K."/>
            <person name="Horn D."/>
            <person name="Hou L."/>
            <person name="Huang Y."/>
            <person name="Kindlund E."/>
            <person name="Klingbeil M."/>
            <person name="Kluge S."/>
            <person name="Koo H."/>
            <person name="Lacerda D."/>
            <person name="Levin M.J."/>
            <person name="Lorenzi H."/>
            <person name="Louie T."/>
            <person name="Machado C.R."/>
            <person name="McCulloch R."/>
            <person name="McKenna A."/>
            <person name="Mizuno Y."/>
            <person name="Mottram J.C."/>
            <person name="Nelson S."/>
            <person name="Ochaya S."/>
            <person name="Osoegawa K."/>
            <person name="Pai G."/>
            <person name="Parsons M."/>
            <person name="Pentony M."/>
            <person name="Pettersson U."/>
            <person name="Pop M."/>
            <person name="Ramirez J.L."/>
            <person name="Rinta J."/>
            <person name="Robertson L."/>
            <person name="Salzberg S.L."/>
            <person name="Sanchez D.O."/>
            <person name="Seyler A."/>
            <person name="Sharma R."/>
            <person name="Shetty J."/>
            <person name="Simpson A.J."/>
            <person name="Sisk E."/>
            <person name="Tammi M.T."/>
            <person name="Tarleton R."/>
            <person name="Teixeira S."/>
            <person name="Van Aken S."/>
            <person name="Vogt C."/>
            <person name="Ward P.N."/>
            <person name="Wickstead B."/>
            <person name="Wortman J."/>
            <person name="White O."/>
            <person name="Fraser C.M."/>
            <person name="Stuart K.D."/>
            <person name="Andersson B."/>
        </authorList>
    </citation>
    <scope>NUCLEOTIDE SEQUENCE [LARGE SCALE GENOMIC DNA]</scope>
    <source>
        <strain evidence="4 5">CL Brener</strain>
    </source>
</reference>
<dbReference type="SMR" id="Q4CXU3"/>
<dbReference type="PANTHER" id="PTHR16193:SF0">
    <property type="entry name" value="TETRATRICOPEPTIDE REPEAT PROTEIN 27"/>
    <property type="match status" value="1"/>
</dbReference>
<evidence type="ECO:0000256" key="3">
    <source>
        <dbReference type="PROSITE-ProRule" id="PRU00339"/>
    </source>
</evidence>
<dbReference type="InParanoid" id="Q4CXU3"/>
<comment type="caution">
    <text evidence="4">The sequence shown here is derived from an EMBL/GenBank/DDBJ whole genome shotgun (WGS) entry which is preliminary data.</text>
</comment>
<feature type="repeat" description="TPR" evidence="3">
    <location>
        <begin position="5"/>
        <end position="38"/>
    </location>
</feature>
<dbReference type="InterPro" id="IPR011990">
    <property type="entry name" value="TPR-like_helical_dom_sf"/>
</dbReference>
<dbReference type="InterPro" id="IPR044244">
    <property type="entry name" value="TTC27/Emw1"/>
</dbReference>
<evidence type="ECO:0000256" key="2">
    <source>
        <dbReference type="ARBA" id="ARBA00022803"/>
    </source>
</evidence>
<dbReference type="PANTHER" id="PTHR16193">
    <property type="entry name" value="TETRATRICOPEPTIDE REPEAT PROTEIN 27"/>
    <property type="match status" value="1"/>
</dbReference>
<evidence type="ECO:0000256" key="1">
    <source>
        <dbReference type="ARBA" id="ARBA00022737"/>
    </source>
</evidence>
<dbReference type="EMBL" id="AAHK01001506">
    <property type="protein sequence ID" value="EAN85089.1"/>
    <property type="molecule type" value="Genomic_DNA"/>
</dbReference>
<dbReference type="SMART" id="SM00028">
    <property type="entry name" value="TPR"/>
    <property type="match status" value="3"/>
</dbReference>
<dbReference type="STRING" id="353153.Q4CXU3"/>
<organism evidence="4 5">
    <name type="scientific">Trypanosoma cruzi (strain CL Brener)</name>
    <dbReference type="NCBI Taxonomy" id="353153"/>
    <lineage>
        <taxon>Eukaryota</taxon>
        <taxon>Discoba</taxon>
        <taxon>Euglenozoa</taxon>
        <taxon>Kinetoplastea</taxon>
        <taxon>Metakinetoplastina</taxon>
        <taxon>Trypanosomatida</taxon>
        <taxon>Trypanosomatidae</taxon>
        <taxon>Trypanosoma</taxon>
        <taxon>Schizotrypanum</taxon>
    </lineage>
</organism>
<dbReference type="RefSeq" id="XP_806940.1">
    <property type="nucleotide sequence ID" value="XM_801847.1"/>
</dbReference>
<dbReference type="Gene3D" id="1.25.40.10">
    <property type="entry name" value="Tetratricopeptide repeat domain"/>
    <property type="match status" value="1"/>
</dbReference>
<dbReference type="eggNOG" id="KOG1128">
    <property type="taxonomic scope" value="Eukaryota"/>
</dbReference>
<dbReference type="PROSITE" id="PS50005">
    <property type="entry name" value="TPR"/>
    <property type="match status" value="1"/>
</dbReference>
<keyword evidence="2 3" id="KW-0802">TPR repeat</keyword>
<protein>
    <submittedName>
        <fullName evidence="4">Uncharacterized protein</fullName>
    </submittedName>
</protein>
<keyword evidence="5" id="KW-1185">Reference proteome</keyword>